<dbReference type="CDD" id="cd01014">
    <property type="entry name" value="nicotinamidase_related"/>
    <property type="match status" value="1"/>
</dbReference>
<dbReference type="SUPFAM" id="SSF52499">
    <property type="entry name" value="Isochorismatase-like hydrolases"/>
    <property type="match status" value="1"/>
</dbReference>
<evidence type="ECO:0000313" key="3">
    <source>
        <dbReference type="EMBL" id="RNM14196.1"/>
    </source>
</evidence>
<keyword evidence="4" id="KW-1185">Reference proteome</keyword>
<dbReference type="Pfam" id="PF00857">
    <property type="entry name" value="Isochorismatase"/>
    <property type="match status" value="1"/>
</dbReference>
<name>A0A3N0GPQ4_9ACTN</name>
<dbReference type="Proteomes" id="UP000279994">
    <property type="component" value="Unassembled WGS sequence"/>
</dbReference>
<organism evidence="3 4">
    <name type="scientific">Nocardioides pocheonensis</name>
    <dbReference type="NCBI Taxonomy" id="661485"/>
    <lineage>
        <taxon>Bacteria</taxon>
        <taxon>Bacillati</taxon>
        <taxon>Actinomycetota</taxon>
        <taxon>Actinomycetes</taxon>
        <taxon>Propionibacteriales</taxon>
        <taxon>Nocardioidaceae</taxon>
        <taxon>Nocardioides</taxon>
    </lineage>
</organism>
<dbReference type="PANTHER" id="PTHR43540">
    <property type="entry name" value="PEROXYUREIDOACRYLATE/UREIDOACRYLATE AMIDOHYDROLASE-RELATED"/>
    <property type="match status" value="1"/>
</dbReference>
<reference evidence="3 4" key="1">
    <citation type="submission" date="2018-11" db="EMBL/GenBank/DDBJ databases">
        <authorList>
            <person name="Li F."/>
        </authorList>
    </citation>
    <scope>NUCLEOTIDE SEQUENCE [LARGE SCALE GENOMIC DNA]</scope>
    <source>
        <strain evidence="3 4">Gsoil 818</strain>
    </source>
</reference>
<dbReference type="EMBL" id="RJSF01000040">
    <property type="protein sequence ID" value="RNM14196.1"/>
    <property type="molecule type" value="Genomic_DNA"/>
</dbReference>
<dbReference type="AlphaFoldDB" id="A0A3N0GPQ4"/>
<feature type="domain" description="Isochorismatase-like" evidence="2">
    <location>
        <begin position="11"/>
        <end position="142"/>
    </location>
</feature>
<comment type="caution">
    <text evidence="3">The sequence shown here is derived from an EMBL/GenBank/DDBJ whole genome shotgun (WGS) entry which is preliminary data.</text>
</comment>
<sequence>MTTLSDRPNRALLVVDVQNGVVDGSFNRDEVVANIDQLVTRAREAGAPVVWVQHSSDELVPDTDAWRLVPELDPADAEPVVHKRHGDAFEATDLEDVLRDRAVGQLVVTGAQTDACIRATLHGAFVRGYDTTLVSDAHTTEDLTQWGAPAPEQVVSHANLYWTFQTGPGREAAVVPTEAVTFG</sequence>
<gene>
    <name evidence="3" type="ORF">EFL26_14845</name>
</gene>
<proteinExistence type="predicted"/>
<evidence type="ECO:0000313" key="4">
    <source>
        <dbReference type="Proteomes" id="UP000279994"/>
    </source>
</evidence>
<evidence type="ECO:0000259" key="2">
    <source>
        <dbReference type="Pfam" id="PF00857"/>
    </source>
</evidence>
<dbReference type="Gene3D" id="3.40.50.850">
    <property type="entry name" value="Isochorismatase-like"/>
    <property type="match status" value="1"/>
</dbReference>
<accession>A0A3N0GPQ4</accession>
<dbReference type="InterPro" id="IPR036380">
    <property type="entry name" value="Isochorismatase-like_sf"/>
</dbReference>
<dbReference type="RefSeq" id="WP_123223604.1">
    <property type="nucleotide sequence ID" value="NZ_RJSF01000040.1"/>
</dbReference>
<keyword evidence="1 3" id="KW-0378">Hydrolase</keyword>
<protein>
    <submittedName>
        <fullName evidence="3">Cysteine hydrolase</fullName>
    </submittedName>
</protein>
<dbReference type="InterPro" id="IPR050272">
    <property type="entry name" value="Isochorismatase-like_hydrls"/>
</dbReference>
<dbReference type="InterPro" id="IPR000868">
    <property type="entry name" value="Isochorismatase-like_dom"/>
</dbReference>
<dbReference type="GO" id="GO:0016787">
    <property type="term" value="F:hydrolase activity"/>
    <property type="evidence" value="ECO:0007669"/>
    <property type="project" value="UniProtKB-KW"/>
</dbReference>
<dbReference type="OrthoDB" id="3174612at2"/>
<evidence type="ECO:0000256" key="1">
    <source>
        <dbReference type="ARBA" id="ARBA00022801"/>
    </source>
</evidence>